<dbReference type="GO" id="GO:0046872">
    <property type="term" value="F:metal ion binding"/>
    <property type="evidence" value="ECO:0007669"/>
    <property type="project" value="UniProtKB-KW"/>
</dbReference>
<feature type="domain" description="TauD/TfdA-like" evidence="6">
    <location>
        <begin position="17"/>
        <end position="295"/>
    </location>
</feature>
<evidence type="ECO:0000256" key="5">
    <source>
        <dbReference type="ARBA" id="ARBA00023004"/>
    </source>
</evidence>
<keyword evidence="3" id="KW-0223">Dioxygenase</keyword>
<dbReference type="PANTHER" id="PTHR30468:SF10">
    <property type="entry name" value="TAUD_TFDA-LIKE DOMAIN-CONTAINING PROTEIN"/>
    <property type="match status" value="1"/>
</dbReference>
<sequence>MYSSRFLRSLSHFKHYDATPHIGTVFTDSNVQLSRLLSSVDSDNTIKDLAVLVSHRGVVFFKDQDLNIEQQRQLATRLGELSGKPSSSGLHRHPLTPDGTDLGDEVLTISSAKRVPGDGAGRASRRWHTDVTYEPVPSDYATLKMATAPSSGGDTLWASAYEAYDRLSPAFRKFLEGLTALHSASEFHDYAKAAGFVVSPGPRGSPLNVGTDLSAVHPVIRTHPVTGYKALYVNKVFTRKIMELSQEESEEVLSFLARHVAENHDMQVRYKWEKNDVAIWDNRCTFHTPTYDYDELRVGNRVVSLGEVPYFDPNSKSRREDLMAEKGNQ</sequence>
<keyword evidence="5" id="KW-0408">Iron</keyword>
<accession>A0A409YPT8</accession>
<dbReference type="EMBL" id="NHTK01000862">
    <property type="protein sequence ID" value="PPR05023.1"/>
    <property type="molecule type" value="Genomic_DNA"/>
</dbReference>
<dbReference type="GO" id="GO:0016706">
    <property type="term" value="F:2-oxoglutarate-dependent dioxygenase activity"/>
    <property type="evidence" value="ECO:0007669"/>
    <property type="project" value="TreeGrafter"/>
</dbReference>
<dbReference type="STRING" id="181874.A0A409YPT8"/>
<comment type="similarity">
    <text evidence="1">Belongs to the TfdA dioxygenase family.</text>
</comment>
<organism evidence="7 8">
    <name type="scientific">Panaeolus cyanescens</name>
    <dbReference type="NCBI Taxonomy" id="181874"/>
    <lineage>
        <taxon>Eukaryota</taxon>
        <taxon>Fungi</taxon>
        <taxon>Dikarya</taxon>
        <taxon>Basidiomycota</taxon>
        <taxon>Agaricomycotina</taxon>
        <taxon>Agaricomycetes</taxon>
        <taxon>Agaricomycetidae</taxon>
        <taxon>Agaricales</taxon>
        <taxon>Agaricineae</taxon>
        <taxon>Galeropsidaceae</taxon>
        <taxon>Panaeolus</taxon>
    </lineage>
</organism>
<dbReference type="Gene3D" id="3.60.130.10">
    <property type="entry name" value="Clavaminate synthase-like"/>
    <property type="match status" value="1"/>
</dbReference>
<keyword evidence="4" id="KW-0560">Oxidoreductase</keyword>
<evidence type="ECO:0000313" key="7">
    <source>
        <dbReference type="EMBL" id="PPR05023.1"/>
    </source>
</evidence>
<gene>
    <name evidence="7" type="ORF">CVT24_010216</name>
</gene>
<evidence type="ECO:0000256" key="2">
    <source>
        <dbReference type="ARBA" id="ARBA00022723"/>
    </source>
</evidence>
<dbReference type="SUPFAM" id="SSF51197">
    <property type="entry name" value="Clavaminate synthase-like"/>
    <property type="match status" value="1"/>
</dbReference>
<dbReference type="InterPro" id="IPR003819">
    <property type="entry name" value="TauD/TfdA-like"/>
</dbReference>
<name>A0A409YPT8_9AGAR</name>
<reference evidence="7 8" key="1">
    <citation type="journal article" date="2018" name="Evol. Lett.">
        <title>Horizontal gene cluster transfer increased hallucinogenic mushroom diversity.</title>
        <authorList>
            <person name="Reynolds H.T."/>
            <person name="Vijayakumar V."/>
            <person name="Gluck-Thaler E."/>
            <person name="Korotkin H.B."/>
            <person name="Matheny P.B."/>
            <person name="Slot J.C."/>
        </authorList>
    </citation>
    <scope>NUCLEOTIDE SEQUENCE [LARGE SCALE GENOMIC DNA]</scope>
    <source>
        <strain evidence="7 8">2629</strain>
    </source>
</reference>
<dbReference type="AlphaFoldDB" id="A0A409YPT8"/>
<dbReference type="InterPro" id="IPR051323">
    <property type="entry name" value="AtsK-like"/>
</dbReference>
<comment type="caution">
    <text evidence="7">The sequence shown here is derived from an EMBL/GenBank/DDBJ whole genome shotgun (WGS) entry which is preliminary data.</text>
</comment>
<evidence type="ECO:0000256" key="1">
    <source>
        <dbReference type="ARBA" id="ARBA00005896"/>
    </source>
</evidence>
<proteinExistence type="inferred from homology"/>
<dbReference type="PANTHER" id="PTHR30468">
    <property type="entry name" value="ALPHA-KETOGLUTARATE-DEPENDENT SULFONATE DIOXYGENASE"/>
    <property type="match status" value="1"/>
</dbReference>
<dbReference type="InParanoid" id="A0A409YPT8"/>
<dbReference type="OrthoDB" id="10257314at2759"/>
<evidence type="ECO:0000313" key="8">
    <source>
        <dbReference type="Proteomes" id="UP000284842"/>
    </source>
</evidence>
<dbReference type="Proteomes" id="UP000284842">
    <property type="component" value="Unassembled WGS sequence"/>
</dbReference>
<keyword evidence="8" id="KW-1185">Reference proteome</keyword>
<dbReference type="Pfam" id="PF02668">
    <property type="entry name" value="TauD"/>
    <property type="match status" value="1"/>
</dbReference>
<dbReference type="InterPro" id="IPR042098">
    <property type="entry name" value="TauD-like_sf"/>
</dbReference>
<evidence type="ECO:0000256" key="3">
    <source>
        <dbReference type="ARBA" id="ARBA00022964"/>
    </source>
</evidence>
<dbReference type="GO" id="GO:0005737">
    <property type="term" value="C:cytoplasm"/>
    <property type="evidence" value="ECO:0007669"/>
    <property type="project" value="TreeGrafter"/>
</dbReference>
<keyword evidence="2" id="KW-0479">Metal-binding</keyword>
<protein>
    <recommendedName>
        <fullName evidence="6">TauD/TfdA-like domain-containing protein</fullName>
    </recommendedName>
</protein>
<evidence type="ECO:0000256" key="4">
    <source>
        <dbReference type="ARBA" id="ARBA00023002"/>
    </source>
</evidence>
<evidence type="ECO:0000259" key="6">
    <source>
        <dbReference type="Pfam" id="PF02668"/>
    </source>
</evidence>